<comment type="caution">
    <text evidence="1">The sequence shown here is derived from an EMBL/GenBank/DDBJ whole genome shotgun (WGS) entry which is preliminary data.</text>
</comment>
<protein>
    <recommendedName>
        <fullName evidence="2">Minor tail protein</fullName>
    </recommendedName>
</protein>
<dbReference type="EMBL" id="LAZR01029989">
    <property type="protein sequence ID" value="KKL57940.1"/>
    <property type="molecule type" value="Genomic_DNA"/>
</dbReference>
<evidence type="ECO:0000313" key="1">
    <source>
        <dbReference type="EMBL" id="KKL57940.1"/>
    </source>
</evidence>
<proteinExistence type="predicted"/>
<name>A0A0F9FL07_9ZZZZ</name>
<organism evidence="1">
    <name type="scientific">marine sediment metagenome</name>
    <dbReference type="NCBI Taxonomy" id="412755"/>
    <lineage>
        <taxon>unclassified sequences</taxon>
        <taxon>metagenomes</taxon>
        <taxon>ecological metagenomes</taxon>
    </lineage>
</organism>
<dbReference type="AlphaFoldDB" id="A0A0F9FL07"/>
<gene>
    <name evidence="1" type="ORF">LCGC14_2230380</name>
</gene>
<reference evidence="1" key="1">
    <citation type="journal article" date="2015" name="Nature">
        <title>Complex archaea that bridge the gap between prokaryotes and eukaryotes.</title>
        <authorList>
            <person name="Spang A."/>
            <person name="Saw J.H."/>
            <person name="Jorgensen S.L."/>
            <person name="Zaremba-Niedzwiedzka K."/>
            <person name="Martijn J."/>
            <person name="Lind A.E."/>
            <person name="van Eijk R."/>
            <person name="Schleper C."/>
            <person name="Guy L."/>
            <person name="Ettema T.J."/>
        </authorList>
    </citation>
    <scope>NUCLEOTIDE SEQUENCE</scope>
</reference>
<accession>A0A0F9FL07</accession>
<sequence>MSESSRPWSGIVTGDSGPYSDDQWSDIFATFLAHIVASQGVWEGQLNELVASGAVTPVAINTGRALVDGVWYESDASEDVAIPSPAVNPRVDRIVLRKDWALQTVRLTRLAGAESALQVPPAPALVQNDGVTWDLPLWQIHITVGGVITLWHDEREFIGQYVPADFVSETLALIDDDFFGPNWVDGESRNVWLASIAASGNIDALDEVGFGTGAITLGHDGVNANDGAQLSAGTIRPELINAHQRFSAKEPNSDANLDRLIGYSDQVEDVTPTNGIFFRAVGVGNWFAVTRIAGVETAQDTGQALTNVWKTFEIKQQAASVVTFLIDDVIVAVSTTDIPSAPLTAVVIEIIDSGVAPAANQYQHVDYMRVKGAR</sequence>
<evidence type="ECO:0008006" key="2">
    <source>
        <dbReference type="Google" id="ProtNLM"/>
    </source>
</evidence>